<gene>
    <name evidence="1" type="ORF">E4167_20605</name>
</gene>
<dbReference type="RefSeq" id="WP_046487224.1">
    <property type="nucleotide sequence ID" value="NZ_CP039631.3"/>
</dbReference>
<accession>A0A4P7Y7M7</accession>
<organism evidence="1 2">
    <name type="scientific">Pseudomonas veronii</name>
    <dbReference type="NCBI Taxonomy" id="76761"/>
    <lineage>
        <taxon>Bacteria</taxon>
        <taxon>Pseudomonadati</taxon>
        <taxon>Pseudomonadota</taxon>
        <taxon>Gammaproteobacteria</taxon>
        <taxon>Pseudomonadales</taxon>
        <taxon>Pseudomonadaceae</taxon>
        <taxon>Pseudomonas</taxon>
    </lineage>
</organism>
<protein>
    <submittedName>
        <fullName evidence="1">Uncharacterized protein</fullName>
    </submittedName>
</protein>
<sequence>MIVKAGEIICIASGIFEGYDRAGPLVATQDFDLDSFVAEVMKPLTERWEVSSLLSEIPRMLFECGFITKLPCRNIHLGAMGEVDIGEV</sequence>
<evidence type="ECO:0000313" key="2">
    <source>
        <dbReference type="Proteomes" id="UP000298274"/>
    </source>
</evidence>
<name>A0A4P7Y7M7_PSEVE</name>
<proteinExistence type="predicted"/>
<dbReference type="AlphaFoldDB" id="A0A4P7Y7M7"/>
<reference evidence="2" key="1">
    <citation type="submission" date="2019-04" db="EMBL/GenBank/DDBJ databases">
        <title>Complete genome sequence of Pseudomonas veronii strain PVy, a versatile degrader capable of using multiple contaminants as sole carbon sources.</title>
        <authorList>
            <person name="Lopez-Echartea E."/>
            <person name="Ridl J."/>
            <person name="Pajer P."/>
            <person name="Strejcek M."/>
            <person name="Suman J."/>
            <person name="Uhlik O."/>
        </authorList>
    </citation>
    <scope>NUCLEOTIDE SEQUENCE [LARGE SCALE GENOMIC DNA]</scope>
    <source>
        <strain evidence="2">Pvy</strain>
    </source>
</reference>
<evidence type="ECO:0000313" key="1">
    <source>
        <dbReference type="EMBL" id="QCG66971.1"/>
    </source>
</evidence>
<dbReference type="Proteomes" id="UP000298274">
    <property type="component" value="Chromosome"/>
</dbReference>
<dbReference type="EMBL" id="CP039631">
    <property type="protein sequence ID" value="QCG66971.1"/>
    <property type="molecule type" value="Genomic_DNA"/>
</dbReference>